<evidence type="ECO:0000313" key="1">
    <source>
        <dbReference type="EMBL" id="MCP2267526.1"/>
    </source>
</evidence>
<sequence length="366" mass="37649">MRTRALVTVLVATLVAAGCGGPDGPPPLALTKVDLPGAPVTLTPSGGALLIGLHRDGQPVVPALVRRDASGAVTEIPTTTATPYGKLARWTQIATDGTRLFAVGGERGGAHGNVRWSVWDGALAGLTEKRQAFSTFGGYGAGDLVGVVITPAGPVVLGGWDNPNGGFDVATWLPSGDDWIRQPSAGTALEASREALPFPIAATPLGDGIMIVGWQFADGREQPVAWRSKSGNTGWTKTPLPAPPTAHGAAMSVSCSAAECVAAGRLDSTLALWRLTGDTWSQLPDVPTFPVSDTDVLPAPAVTPDGTVVQFIGTPDGLKALRRTGTTWTVHSTTAKGKPTAATTVGTTIYTVVDDALWSVDITKLP</sequence>
<reference evidence="1 2" key="1">
    <citation type="submission" date="2022-06" db="EMBL/GenBank/DDBJ databases">
        <title>Genomic Encyclopedia of Archaeal and Bacterial Type Strains, Phase II (KMG-II): from individual species to whole genera.</title>
        <authorList>
            <person name="Goeker M."/>
        </authorList>
    </citation>
    <scope>NUCLEOTIDE SEQUENCE [LARGE SCALE GENOMIC DNA]</scope>
    <source>
        <strain evidence="1 2">DSM 44255</strain>
    </source>
</reference>
<evidence type="ECO:0008006" key="3">
    <source>
        <dbReference type="Google" id="ProtNLM"/>
    </source>
</evidence>
<dbReference type="Proteomes" id="UP001205185">
    <property type="component" value="Unassembled WGS sequence"/>
</dbReference>
<evidence type="ECO:0000313" key="2">
    <source>
        <dbReference type="Proteomes" id="UP001205185"/>
    </source>
</evidence>
<dbReference type="PROSITE" id="PS51257">
    <property type="entry name" value="PROKAR_LIPOPROTEIN"/>
    <property type="match status" value="1"/>
</dbReference>
<name>A0ABT1I510_9PSEU</name>
<proteinExistence type="predicted"/>
<protein>
    <recommendedName>
        <fullName evidence="3">WD40 repeat protein</fullName>
    </recommendedName>
</protein>
<comment type="caution">
    <text evidence="1">The sequence shown here is derived from an EMBL/GenBank/DDBJ whole genome shotgun (WGS) entry which is preliminary data.</text>
</comment>
<gene>
    <name evidence="1" type="ORF">LV75_000008</name>
</gene>
<accession>A0ABT1I510</accession>
<dbReference type="EMBL" id="JAMTCO010000001">
    <property type="protein sequence ID" value="MCP2267526.1"/>
    <property type="molecule type" value="Genomic_DNA"/>
</dbReference>
<dbReference type="SUPFAM" id="SSF89372">
    <property type="entry name" value="Fucose-specific lectin"/>
    <property type="match status" value="1"/>
</dbReference>
<dbReference type="RefSeq" id="WP_253884466.1">
    <property type="nucleotide sequence ID" value="NZ_BAAAVB010000002.1"/>
</dbReference>
<organism evidence="1 2">
    <name type="scientific">Actinokineospora diospyrosa</name>
    <dbReference type="NCBI Taxonomy" id="103728"/>
    <lineage>
        <taxon>Bacteria</taxon>
        <taxon>Bacillati</taxon>
        <taxon>Actinomycetota</taxon>
        <taxon>Actinomycetes</taxon>
        <taxon>Pseudonocardiales</taxon>
        <taxon>Pseudonocardiaceae</taxon>
        <taxon>Actinokineospora</taxon>
    </lineage>
</organism>
<keyword evidence="2" id="KW-1185">Reference proteome</keyword>